<sequence length="275" mass="30813">MNSPLRAAVRYAWLGWRNDLVDTLTGYGVDEHRAAALASWVALNTQEHGGKLSECLRECNDLVAFGGGTHVEFAEAQLEEQSRRRADFRLSLRAAARGIWTGQLSANAARNTMLLAIHRRYTNAWHEGMRRVGLKPEDMTVVEAMALNTAILSAGRHVTRFVAWAEMRTRADGVLLRTLWPRVETWINGYDAVVNRATAMAGKDEKLEWRLGVAEHCSSCLRLNGKVKRASWWASNGILPRQPNASYLVCRGFNCKCVLLSTEKPLSRGRMPKLP</sequence>
<name>A0A0F9VCP4_9ZZZZ</name>
<comment type="caution">
    <text evidence="1">The sequence shown here is derived from an EMBL/GenBank/DDBJ whole genome shotgun (WGS) entry which is preliminary data.</text>
</comment>
<dbReference type="AlphaFoldDB" id="A0A0F9VCP4"/>
<dbReference type="EMBL" id="LAZR01000585">
    <property type="protein sequence ID" value="KKN63583.1"/>
    <property type="molecule type" value="Genomic_DNA"/>
</dbReference>
<accession>A0A0F9VCP4</accession>
<organism evidence="1">
    <name type="scientific">marine sediment metagenome</name>
    <dbReference type="NCBI Taxonomy" id="412755"/>
    <lineage>
        <taxon>unclassified sequences</taxon>
        <taxon>metagenomes</taxon>
        <taxon>ecological metagenomes</taxon>
    </lineage>
</organism>
<evidence type="ECO:0000313" key="1">
    <source>
        <dbReference type="EMBL" id="KKN63583.1"/>
    </source>
</evidence>
<evidence type="ECO:0008006" key="2">
    <source>
        <dbReference type="Google" id="ProtNLM"/>
    </source>
</evidence>
<gene>
    <name evidence="1" type="ORF">LCGC14_0500310</name>
</gene>
<proteinExistence type="predicted"/>
<protein>
    <recommendedName>
        <fullName evidence="2">Phage head morphogenesis domain-containing protein</fullName>
    </recommendedName>
</protein>
<reference evidence="1" key="1">
    <citation type="journal article" date="2015" name="Nature">
        <title>Complex archaea that bridge the gap between prokaryotes and eukaryotes.</title>
        <authorList>
            <person name="Spang A."/>
            <person name="Saw J.H."/>
            <person name="Jorgensen S.L."/>
            <person name="Zaremba-Niedzwiedzka K."/>
            <person name="Martijn J."/>
            <person name="Lind A.E."/>
            <person name="van Eijk R."/>
            <person name="Schleper C."/>
            <person name="Guy L."/>
            <person name="Ettema T.J."/>
        </authorList>
    </citation>
    <scope>NUCLEOTIDE SEQUENCE</scope>
</reference>